<accession>A0ABW9J8N8</accession>
<keyword evidence="2" id="KW-1185">Reference proteome</keyword>
<evidence type="ECO:0000313" key="2">
    <source>
        <dbReference type="Proteomes" id="UP001517247"/>
    </source>
</evidence>
<evidence type="ECO:0000313" key="1">
    <source>
        <dbReference type="EMBL" id="MFN0255546.1"/>
    </source>
</evidence>
<sequence length="86" mass="9546">MNRTAHPTPLLSIPLAYSPHYNACAYANLNVKSSIKDKESVTVSGNVSNTGKLASEETLQRYLKEHLKDMVLPTHDKDLFSNEPFG</sequence>
<dbReference type="EMBL" id="SSHJ02000005">
    <property type="protein sequence ID" value="MFN0255546.1"/>
    <property type="molecule type" value="Genomic_DNA"/>
</dbReference>
<dbReference type="Gene3D" id="2.60.40.10">
    <property type="entry name" value="Immunoglobulins"/>
    <property type="match status" value="1"/>
</dbReference>
<reference evidence="1 2" key="1">
    <citation type="submission" date="2024-12" db="EMBL/GenBank/DDBJ databases">
        <authorList>
            <person name="Hu S."/>
        </authorList>
    </citation>
    <scope>NUCLEOTIDE SEQUENCE [LARGE SCALE GENOMIC DNA]</scope>
    <source>
        <strain evidence="1 2">THG-T11</strain>
    </source>
</reference>
<proteinExistence type="predicted"/>
<dbReference type="Proteomes" id="UP001517247">
    <property type="component" value="Unassembled WGS sequence"/>
</dbReference>
<dbReference type="InterPro" id="IPR010916">
    <property type="entry name" value="TonB_box_CS"/>
</dbReference>
<dbReference type="RefSeq" id="WP_138722641.1">
    <property type="nucleotide sequence ID" value="NZ_SSHJ02000005.1"/>
</dbReference>
<name>A0ABW9J8N8_9SPHI</name>
<organism evidence="1 2">
    <name type="scientific">Pedobacter ureilyticus</name>
    <dbReference type="NCBI Taxonomy" id="1393051"/>
    <lineage>
        <taxon>Bacteria</taxon>
        <taxon>Pseudomonadati</taxon>
        <taxon>Bacteroidota</taxon>
        <taxon>Sphingobacteriia</taxon>
        <taxon>Sphingobacteriales</taxon>
        <taxon>Sphingobacteriaceae</taxon>
        <taxon>Pedobacter</taxon>
    </lineage>
</organism>
<comment type="caution">
    <text evidence="1">The sequence shown here is derived from an EMBL/GenBank/DDBJ whole genome shotgun (WGS) entry which is preliminary data.</text>
</comment>
<dbReference type="PROSITE" id="PS00430">
    <property type="entry name" value="TONB_DEPENDENT_REC_1"/>
    <property type="match status" value="1"/>
</dbReference>
<dbReference type="InterPro" id="IPR013783">
    <property type="entry name" value="Ig-like_fold"/>
</dbReference>
<protein>
    <submittedName>
        <fullName evidence="1">Uncharacterized protein</fullName>
    </submittedName>
</protein>
<gene>
    <name evidence="1" type="ORF">E6A44_008190</name>
</gene>